<feature type="domain" description="YgjP-like metallopeptidase" evidence="1">
    <location>
        <begin position="25"/>
        <end position="122"/>
    </location>
</feature>
<evidence type="ECO:0000313" key="3">
    <source>
        <dbReference type="Proteomes" id="UP000229612"/>
    </source>
</evidence>
<gene>
    <name evidence="2" type="ORF">COU14_00025</name>
</gene>
<evidence type="ECO:0000313" key="2">
    <source>
        <dbReference type="EMBL" id="PIR86227.1"/>
    </source>
</evidence>
<organism evidence="2 3">
    <name type="scientific">Candidatus Kaiserbacteria bacterium CG10_big_fil_rev_8_21_14_0_10_44_10</name>
    <dbReference type="NCBI Taxonomy" id="1974606"/>
    <lineage>
        <taxon>Bacteria</taxon>
        <taxon>Candidatus Kaiseribacteriota</taxon>
    </lineage>
</organism>
<dbReference type="Proteomes" id="UP000229612">
    <property type="component" value="Unassembled WGS sequence"/>
</dbReference>
<dbReference type="Pfam" id="PF01863">
    <property type="entry name" value="YgjP-like"/>
    <property type="match status" value="1"/>
</dbReference>
<dbReference type="PANTHER" id="PTHR30399">
    <property type="entry name" value="UNCHARACTERIZED PROTEIN YGJP"/>
    <property type="match status" value="1"/>
</dbReference>
<protein>
    <recommendedName>
        <fullName evidence="1">YgjP-like metallopeptidase domain-containing protein</fullName>
    </recommendedName>
</protein>
<dbReference type="AlphaFoldDB" id="A0A2H0UIJ4"/>
<comment type="caution">
    <text evidence="2">The sequence shown here is derived from an EMBL/GenBank/DDBJ whole genome shotgun (WGS) entry which is preliminary data.</text>
</comment>
<reference evidence="3" key="1">
    <citation type="submission" date="2017-09" db="EMBL/GenBank/DDBJ databases">
        <title>Depth-based differentiation of microbial function through sediment-hosted aquifers and enrichment of novel symbionts in the deep terrestrial subsurface.</title>
        <authorList>
            <person name="Probst A.J."/>
            <person name="Ladd B."/>
            <person name="Jarett J.K."/>
            <person name="Geller-Mcgrath D.E."/>
            <person name="Sieber C.M.K."/>
            <person name="Emerson J.B."/>
            <person name="Anantharaman K."/>
            <person name="Thomas B.C."/>
            <person name="Malmstrom R."/>
            <person name="Stieglmeier M."/>
            <person name="Klingl A."/>
            <person name="Woyke T."/>
            <person name="Ryan C.M."/>
            <person name="Banfield J.F."/>
        </authorList>
    </citation>
    <scope>NUCLEOTIDE SEQUENCE [LARGE SCALE GENOMIC DNA]</scope>
</reference>
<proteinExistence type="predicted"/>
<dbReference type="PANTHER" id="PTHR30399:SF1">
    <property type="entry name" value="UTP PYROPHOSPHATASE"/>
    <property type="match status" value="1"/>
</dbReference>
<dbReference type="EMBL" id="PFBG01000001">
    <property type="protein sequence ID" value="PIR86227.1"/>
    <property type="molecule type" value="Genomic_DNA"/>
</dbReference>
<dbReference type="InterPro" id="IPR002725">
    <property type="entry name" value="YgjP-like_metallopeptidase"/>
</dbReference>
<dbReference type="CDD" id="cd07344">
    <property type="entry name" value="M48_yhfN_like"/>
    <property type="match status" value="1"/>
</dbReference>
<dbReference type="InterPro" id="IPR053136">
    <property type="entry name" value="UTP_pyrophosphatase-like"/>
</dbReference>
<dbReference type="Gene3D" id="3.30.2010.10">
    <property type="entry name" value="Metalloproteases ('zincins'), catalytic domain"/>
    <property type="match status" value="1"/>
</dbReference>
<sequence length="135" mass="16172">MQKWFKIVRRSRRRTSSVTKHYTENKEAARSLVHARLEFFNVHYGLTYKRVAIRNQKRCWGSCSALGNLNFSYRLLFIPPELCDYIIVHELCHIKELNHSQRFWDLVGETIPDYKVRKKAIQKYDHLSVKDMIVS</sequence>
<name>A0A2H0UIJ4_9BACT</name>
<accession>A0A2H0UIJ4</accession>
<evidence type="ECO:0000259" key="1">
    <source>
        <dbReference type="Pfam" id="PF01863"/>
    </source>
</evidence>